<evidence type="ECO:0000313" key="3">
    <source>
        <dbReference type="Proteomes" id="UP000190637"/>
    </source>
</evidence>
<protein>
    <recommendedName>
        <fullName evidence="4">Alkaline shock response membrane anchor protein AmaP</fullName>
    </recommendedName>
</protein>
<keyword evidence="3" id="KW-1185">Reference proteome</keyword>
<keyword evidence="1" id="KW-0472">Membrane</keyword>
<dbReference type="OrthoDB" id="3427173at2"/>
<keyword evidence="1" id="KW-0812">Transmembrane</keyword>
<evidence type="ECO:0008006" key="4">
    <source>
        <dbReference type="Google" id="ProtNLM"/>
    </source>
</evidence>
<feature type="transmembrane region" description="Helical" evidence="1">
    <location>
        <begin position="63"/>
        <end position="83"/>
    </location>
</feature>
<reference evidence="2 3" key="1">
    <citation type="submission" date="2017-02" db="EMBL/GenBank/DDBJ databases">
        <authorList>
            <person name="Peterson S.W."/>
        </authorList>
    </citation>
    <scope>NUCLEOTIDE SEQUENCE [LARGE SCALE GENOMIC DNA]</scope>
    <source>
        <strain evidence="2 3">DSM 45154</strain>
    </source>
</reference>
<organism evidence="2 3">
    <name type="scientific">Marinactinospora thermotolerans DSM 45154</name>
    <dbReference type="NCBI Taxonomy" id="1122192"/>
    <lineage>
        <taxon>Bacteria</taxon>
        <taxon>Bacillati</taxon>
        <taxon>Actinomycetota</taxon>
        <taxon>Actinomycetes</taxon>
        <taxon>Streptosporangiales</taxon>
        <taxon>Nocardiopsidaceae</taxon>
        <taxon>Marinactinospora</taxon>
    </lineage>
</organism>
<dbReference type="AlphaFoldDB" id="A0A1T4RW05"/>
<sequence>MTVGKRARRSARGNRWGLALVGLLLVLAGAAALATGWGLFGVGPARSALVGAPIVDGLRRPWVPYVVAAVAIVVALLALRWLVVQGRTDTVGRLRMDPGDEGGTTEMPAGVARSVFEEEIGDYAGVRRARAHITESGVDPQLRVDLTLNDDADASAVWRRIRAEALDDLRTSLELERLPAVIRMSMTAPPRNPRRELV</sequence>
<evidence type="ECO:0000256" key="1">
    <source>
        <dbReference type="SAM" id="Phobius"/>
    </source>
</evidence>
<dbReference type="RefSeq" id="WP_078762327.1">
    <property type="nucleotide sequence ID" value="NZ_FUWS01000007.1"/>
</dbReference>
<accession>A0A1T4RW05</accession>
<proteinExistence type="predicted"/>
<keyword evidence="1" id="KW-1133">Transmembrane helix</keyword>
<gene>
    <name evidence="2" type="ORF">SAMN02745673_03042</name>
</gene>
<dbReference type="STRING" id="1122192.SAMN02745673_03042"/>
<dbReference type="EMBL" id="FUWS01000007">
    <property type="protein sequence ID" value="SKA20125.1"/>
    <property type="molecule type" value="Genomic_DNA"/>
</dbReference>
<name>A0A1T4RW05_9ACTN</name>
<evidence type="ECO:0000313" key="2">
    <source>
        <dbReference type="EMBL" id="SKA20125.1"/>
    </source>
</evidence>
<dbReference type="Proteomes" id="UP000190637">
    <property type="component" value="Unassembled WGS sequence"/>
</dbReference>